<keyword evidence="2" id="KW-0812">Transmembrane</keyword>
<keyword evidence="4" id="KW-1185">Reference proteome</keyword>
<accession>A0AAV7TCS2</accession>
<evidence type="ECO:0000256" key="2">
    <source>
        <dbReference type="SAM" id="Phobius"/>
    </source>
</evidence>
<keyword evidence="2" id="KW-1133">Transmembrane helix</keyword>
<reference evidence="3" key="1">
    <citation type="journal article" date="2022" name="bioRxiv">
        <title>Sequencing and chromosome-scale assembly of the giantPleurodeles waltlgenome.</title>
        <authorList>
            <person name="Brown T."/>
            <person name="Elewa A."/>
            <person name="Iarovenko S."/>
            <person name="Subramanian E."/>
            <person name="Araus A.J."/>
            <person name="Petzold A."/>
            <person name="Susuki M."/>
            <person name="Suzuki K.-i.T."/>
            <person name="Hayashi T."/>
            <person name="Toyoda A."/>
            <person name="Oliveira C."/>
            <person name="Osipova E."/>
            <person name="Leigh N.D."/>
            <person name="Simon A."/>
            <person name="Yun M.H."/>
        </authorList>
    </citation>
    <scope>NUCLEOTIDE SEQUENCE</scope>
    <source>
        <strain evidence="3">20211129_DDA</strain>
        <tissue evidence="3">Liver</tissue>
    </source>
</reference>
<evidence type="ECO:0000313" key="3">
    <source>
        <dbReference type="EMBL" id="KAJ1173642.1"/>
    </source>
</evidence>
<feature type="compositionally biased region" description="Basic and acidic residues" evidence="1">
    <location>
        <begin position="62"/>
        <end position="71"/>
    </location>
</feature>
<sequence>MDCRGGRRGEQLLSLGLILPAPTIDLLVWGLPLRLCEAARKLHFFMDPKLAAKYAKSVPRRKQSDSLRSVDDDGSSLSDND</sequence>
<evidence type="ECO:0000313" key="4">
    <source>
        <dbReference type="Proteomes" id="UP001066276"/>
    </source>
</evidence>
<keyword evidence="2" id="KW-0472">Membrane</keyword>
<proteinExistence type="predicted"/>
<name>A0AAV7TCS2_PLEWA</name>
<dbReference type="Proteomes" id="UP001066276">
    <property type="component" value="Chromosome 4_1"/>
</dbReference>
<gene>
    <name evidence="3" type="ORF">NDU88_005469</name>
</gene>
<feature type="region of interest" description="Disordered" evidence="1">
    <location>
        <begin position="57"/>
        <end position="81"/>
    </location>
</feature>
<dbReference type="AlphaFoldDB" id="A0AAV7TCS2"/>
<protein>
    <submittedName>
        <fullName evidence="3">Uncharacterized protein</fullName>
    </submittedName>
</protein>
<comment type="caution">
    <text evidence="3">The sequence shown here is derived from an EMBL/GenBank/DDBJ whole genome shotgun (WGS) entry which is preliminary data.</text>
</comment>
<evidence type="ECO:0000256" key="1">
    <source>
        <dbReference type="SAM" id="MobiDB-lite"/>
    </source>
</evidence>
<organism evidence="3 4">
    <name type="scientific">Pleurodeles waltl</name>
    <name type="common">Iberian ribbed newt</name>
    <dbReference type="NCBI Taxonomy" id="8319"/>
    <lineage>
        <taxon>Eukaryota</taxon>
        <taxon>Metazoa</taxon>
        <taxon>Chordata</taxon>
        <taxon>Craniata</taxon>
        <taxon>Vertebrata</taxon>
        <taxon>Euteleostomi</taxon>
        <taxon>Amphibia</taxon>
        <taxon>Batrachia</taxon>
        <taxon>Caudata</taxon>
        <taxon>Salamandroidea</taxon>
        <taxon>Salamandridae</taxon>
        <taxon>Pleurodelinae</taxon>
        <taxon>Pleurodeles</taxon>
    </lineage>
</organism>
<feature type="transmembrane region" description="Helical" evidence="2">
    <location>
        <begin position="12"/>
        <end position="31"/>
    </location>
</feature>
<dbReference type="EMBL" id="JANPWB010000007">
    <property type="protein sequence ID" value="KAJ1173642.1"/>
    <property type="molecule type" value="Genomic_DNA"/>
</dbReference>